<name>A0A7X3MRV1_9HYPH</name>
<dbReference type="AlphaFoldDB" id="A0A7X3MRV1"/>
<evidence type="ECO:0000313" key="2">
    <source>
        <dbReference type="EMBL" id="MXQ12084.1"/>
    </source>
</evidence>
<dbReference type="EMBL" id="WURB01000007">
    <property type="protein sequence ID" value="MXQ12084.1"/>
    <property type="molecule type" value="Genomic_DNA"/>
</dbReference>
<dbReference type="InterPro" id="IPR032874">
    <property type="entry name" value="DDE_dom"/>
</dbReference>
<evidence type="ECO:0000313" key="3">
    <source>
        <dbReference type="Proteomes" id="UP000436483"/>
    </source>
</evidence>
<protein>
    <submittedName>
        <fullName evidence="2">DDE-type integrase/transposase/recombinase</fullName>
    </submittedName>
</protein>
<organism evidence="2 3">
    <name type="scientific">Microvirga makkahensis</name>
    <dbReference type="NCBI Taxonomy" id="1128670"/>
    <lineage>
        <taxon>Bacteria</taxon>
        <taxon>Pseudomonadati</taxon>
        <taxon>Pseudomonadota</taxon>
        <taxon>Alphaproteobacteria</taxon>
        <taxon>Hyphomicrobiales</taxon>
        <taxon>Methylobacteriaceae</taxon>
        <taxon>Microvirga</taxon>
    </lineage>
</organism>
<dbReference type="Proteomes" id="UP000436483">
    <property type="component" value="Unassembled WGS sequence"/>
</dbReference>
<feature type="domain" description="DDE" evidence="1">
    <location>
        <begin position="2"/>
        <end position="40"/>
    </location>
</feature>
<reference evidence="2 3" key="1">
    <citation type="submission" date="2019-12" db="EMBL/GenBank/DDBJ databases">
        <authorList>
            <person name="Yuan C.-G."/>
        </authorList>
    </citation>
    <scope>NUCLEOTIDE SEQUENCE [LARGE SCALE GENOMIC DNA]</scope>
    <source>
        <strain evidence="2 3">KCTC 23863</strain>
    </source>
</reference>
<gene>
    <name evidence="2" type="ORF">GR328_11525</name>
</gene>
<dbReference type="OrthoDB" id="5918608at2"/>
<keyword evidence="3" id="KW-1185">Reference proteome</keyword>
<accession>A0A7X3MRV1</accession>
<evidence type="ECO:0000259" key="1">
    <source>
        <dbReference type="Pfam" id="PF13610"/>
    </source>
</evidence>
<proteinExistence type="predicted"/>
<dbReference type="Pfam" id="PF13610">
    <property type="entry name" value="DDE_Tnp_IS240"/>
    <property type="match status" value="1"/>
</dbReference>
<sequence length="44" mass="4878">MVEADHGALKRLIRPTCGFRRMKTAHATITGFEVMRMSARATAS</sequence>
<reference evidence="2 3" key="2">
    <citation type="submission" date="2020-01" db="EMBL/GenBank/DDBJ databases">
        <title>Microvirga sp. nov., an arsenate reduction bacterium isolated from Tibet hotspring sediments.</title>
        <authorList>
            <person name="Xian W.-D."/>
            <person name="Li W.-J."/>
        </authorList>
    </citation>
    <scope>NUCLEOTIDE SEQUENCE [LARGE SCALE GENOMIC DNA]</scope>
    <source>
        <strain evidence="2 3">KCTC 23863</strain>
    </source>
</reference>
<comment type="caution">
    <text evidence="2">The sequence shown here is derived from an EMBL/GenBank/DDBJ whole genome shotgun (WGS) entry which is preliminary data.</text>
</comment>